<dbReference type="NCBIfam" id="TIGR02937">
    <property type="entry name" value="sigma70-ECF"/>
    <property type="match status" value="1"/>
</dbReference>
<evidence type="ECO:0000259" key="6">
    <source>
        <dbReference type="Pfam" id="PF08281"/>
    </source>
</evidence>
<dbReference type="InterPro" id="IPR007627">
    <property type="entry name" value="RNA_pol_sigma70_r2"/>
</dbReference>
<dbReference type="RefSeq" id="WP_212688526.1">
    <property type="nucleotide sequence ID" value="NZ_JAGSPN010000010.1"/>
</dbReference>
<name>A0A941DP68_9BURK</name>
<sequence>MLRLFHKKTHSSDQLQEQRYLAAIQEFGPSIARFTAGYERDTARQQELLQEVHLALWQSFAGFQEQCSVRTWVYRVAHNVGVSHVQKSLRTTEQNYVPLEDAEDLICEHSDMENTDRQLDLQRLFRLIYQMGPPDREVMLMYLEGIDAASIADVTGLSARNVATKIHRIKSLLSSRLQAKGVAA</sequence>
<dbReference type="InterPro" id="IPR013324">
    <property type="entry name" value="RNA_pol_sigma_r3/r4-like"/>
</dbReference>
<keyword evidence="4" id="KW-0804">Transcription</keyword>
<dbReference type="SUPFAM" id="SSF88946">
    <property type="entry name" value="Sigma2 domain of RNA polymerase sigma factors"/>
    <property type="match status" value="1"/>
</dbReference>
<comment type="caution">
    <text evidence="7">The sequence shown here is derived from an EMBL/GenBank/DDBJ whole genome shotgun (WGS) entry which is preliminary data.</text>
</comment>
<dbReference type="Proteomes" id="UP000680067">
    <property type="component" value="Unassembled WGS sequence"/>
</dbReference>
<dbReference type="EMBL" id="JAGSPN010000010">
    <property type="protein sequence ID" value="MBR7783244.1"/>
    <property type="molecule type" value="Genomic_DNA"/>
</dbReference>
<evidence type="ECO:0000259" key="5">
    <source>
        <dbReference type="Pfam" id="PF04542"/>
    </source>
</evidence>
<evidence type="ECO:0000256" key="3">
    <source>
        <dbReference type="ARBA" id="ARBA00023082"/>
    </source>
</evidence>
<feature type="domain" description="RNA polymerase sigma factor 70 region 4 type 2" evidence="6">
    <location>
        <begin position="122"/>
        <end position="171"/>
    </location>
</feature>
<dbReference type="InterPro" id="IPR014284">
    <property type="entry name" value="RNA_pol_sigma-70_dom"/>
</dbReference>
<dbReference type="PANTHER" id="PTHR43133:SF45">
    <property type="entry name" value="RNA POLYMERASE ECF-TYPE SIGMA FACTOR"/>
    <property type="match status" value="1"/>
</dbReference>
<keyword evidence="2" id="KW-0805">Transcription regulation</keyword>
<dbReference type="PANTHER" id="PTHR43133">
    <property type="entry name" value="RNA POLYMERASE ECF-TYPE SIGMA FACTO"/>
    <property type="match status" value="1"/>
</dbReference>
<dbReference type="GO" id="GO:0016987">
    <property type="term" value="F:sigma factor activity"/>
    <property type="evidence" value="ECO:0007669"/>
    <property type="project" value="UniProtKB-KW"/>
</dbReference>
<feature type="domain" description="RNA polymerase sigma-70 region 2" evidence="5">
    <location>
        <begin position="24"/>
        <end position="87"/>
    </location>
</feature>
<protein>
    <submittedName>
        <fullName evidence="7">Sigma-70 family RNA polymerase sigma factor</fullName>
    </submittedName>
</protein>
<organism evidence="7 8">
    <name type="scientific">Undibacterium luofuense</name>
    <dbReference type="NCBI Taxonomy" id="2828733"/>
    <lineage>
        <taxon>Bacteria</taxon>
        <taxon>Pseudomonadati</taxon>
        <taxon>Pseudomonadota</taxon>
        <taxon>Betaproteobacteria</taxon>
        <taxon>Burkholderiales</taxon>
        <taxon>Oxalobacteraceae</taxon>
        <taxon>Undibacterium</taxon>
    </lineage>
</organism>
<dbReference type="Pfam" id="PF04542">
    <property type="entry name" value="Sigma70_r2"/>
    <property type="match status" value="1"/>
</dbReference>
<dbReference type="AlphaFoldDB" id="A0A941DP68"/>
<dbReference type="InterPro" id="IPR013249">
    <property type="entry name" value="RNA_pol_sigma70_r4_t2"/>
</dbReference>
<proteinExistence type="inferred from homology"/>
<dbReference type="InterPro" id="IPR013325">
    <property type="entry name" value="RNA_pol_sigma_r2"/>
</dbReference>
<keyword evidence="3" id="KW-0731">Sigma factor</keyword>
<accession>A0A941DP68</accession>
<evidence type="ECO:0000313" key="8">
    <source>
        <dbReference type="Proteomes" id="UP000680067"/>
    </source>
</evidence>
<evidence type="ECO:0000256" key="2">
    <source>
        <dbReference type="ARBA" id="ARBA00023015"/>
    </source>
</evidence>
<dbReference type="GO" id="GO:0006352">
    <property type="term" value="P:DNA-templated transcription initiation"/>
    <property type="evidence" value="ECO:0007669"/>
    <property type="project" value="InterPro"/>
</dbReference>
<evidence type="ECO:0000313" key="7">
    <source>
        <dbReference type="EMBL" id="MBR7783244.1"/>
    </source>
</evidence>
<evidence type="ECO:0000256" key="1">
    <source>
        <dbReference type="ARBA" id="ARBA00010641"/>
    </source>
</evidence>
<dbReference type="InterPro" id="IPR039425">
    <property type="entry name" value="RNA_pol_sigma-70-like"/>
</dbReference>
<dbReference type="InterPro" id="IPR036388">
    <property type="entry name" value="WH-like_DNA-bd_sf"/>
</dbReference>
<gene>
    <name evidence="7" type="ORF">KDM89_13910</name>
</gene>
<comment type="similarity">
    <text evidence="1">Belongs to the sigma-70 factor family. ECF subfamily.</text>
</comment>
<evidence type="ECO:0000256" key="4">
    <source>
        <dbReference type="ARBA" id="ARBA00023163"/>
    </source>
</evidence>
<dbReference type="GO" id="GO:0003677">
    <property type="term" value="F:DNA binding"/>
    <property type="evidence" value="ECO:0007669"/>
    <property type="project" value="InterPro"/>
</dbReference>
<keyword evidence="8" id="KW-1185">Reference proteome</keyword>
<reference evidence="7" key="1">
    <citation type="submission" date="2021-04" db="EMBL/GenBank/DDBJ databases">
        <title>novel species isolated from subtropical streams in China.</title>
        <authorList>
            <person name="Lu H."/>
        </authorList>
    </citation>
    <scope>NUCLEOTIDE SEQUENCE</scope>
    <source>
        <strain evidence="7">LFS511W</strain>
    </source>
</reference>
<dbReference type="Pfam" id="PF08281">
    <property type="entry name" value="Sigma70_r4_2"/>
    <property type="match status" value="1"/>
</dbReference>
<dbReference type="SUPFAM" id="SSF88659">
    <property type="entry name" value="Sigma3 and sigma4 domains of RNA polymerase sigma factors"/>
    <property type="match status" value="1"/>
</dbReference>
<dbReference type="Gene3D" id="1.10.10.10">
    <property type="entry name" value="Winged helix-like DNA-binding domain superfamily/Winged helix DNA-binding domain"/>
    <property type="match status" value="1"/>
</dbReference>
<dbReference type="Gene3D" id="1.10.1740.10">
    <property type="match status" value="1"/>
</dbReference>